<gene>
    <name evidence="2" type="ORF">BCR44DRAFT_1238448</name>
</gene>
<comment type="caution">
    <text evidence="2">The sequence shown here is derived from an EMBL/GenBank/DDBJ whole genome shotgun (WGS) entry which is preliminary data.</text>
</comment>
<dbReference type="Proteomes" id="UP000193411">
    <property type="component" value="Unassembled WGS sequence"/>
</dbReference>
<reference evidence="2 3" key="1">
    <citation type="submission" date="2016-07" db="EMBL/GenBank/DDBJ databases">
        <title>Pervasive Adenine N6-methylation of Active Genes in Fungi.</title>
        <authorList>
            <consortium name="DOE Joint Genome Institute"/>
            <person name="Mondo S.J."/>
            <person name="Dannebaum R.O."/>
            <person name="Kuo R.C."/>
            <person name="Labutti K."/>
            <person name="Haridas S."/>
            <person name="Kuo A."/>
            <person name="Salamov A."/>
            <person name="Ahrendt S.R."/>
            <person name="Lipzen A."/>
            <person name="Sullivan W."/>
            <person name="Andreopoulos W.B."/>
            <person name="Clum A."/>
            <person name="Lindquist E."/>
            <person name="Daum C."/>
            <person name="Ramamoorthy G.K."/>
            <person name="Gryganskyi A."/>
            <person name="Culley D."/>
            <person name="Magnuson J.K."/>
            <person name="James T.Y."/>
            <person name="O'Malley M.A."/>
            <person name="Stajich J.E."/>
            <person name="Spatafora J.W."/>
            <person name="Visel A."/>
            <person name="Grigoriev I.V."/>
        </authorList>
    </citation>
    <scope>NUCLEOTIDE SEQUENCE [LARGE SCALE GENOMIC DNA]</scope>
    <source>
        <strain evidence="2 3">PL171</strain>
    </source>
</reference>
<feature type="region of interest" description="Disordered" evidence="1">
    <location>
        <begin position="375"/>
        <end position="405"/>
    </location>
</feature>
<proteinExistence type="predicted"/>
<sequence length="405" mass="44544">MKETRRKMRPISAPRLTDELLDCVLVFRVRLTTATSDADLATNILQPLNALPRSIAPLVNRATLAAKPWIHIESLLEFDDRWLVESLLQLERTPHNHPVQYRWERVVSFAVTRNDVAFLKWWQSKQFPIGSSFNTEQACESGNVSALDWALAASLKLTFTQKSLQLAFARGHALILNWIIRNHKQSHPALAQAIRSADNLALAIAAGHTSVIRWWLSRPFRTIMPIIAEGQVLEDALSTVAPFLPSKQLEPDSSIVALPTLLALLPAKLVKSIFLLSCASGNLESLDASFKQLSLASSATTTTKPVNAPNRNQGMTHLAYLYASAAGHVHVLNWLDKHDFVPITVISPGTAPDSCTESWIAKSWLELASATRAPSTSGSFITLSPTLPPGSRSTLPSTLHPSWAN</sequence>
<name>A0A1Y2HD04_9FUNG</name>
<dbReference type="EMBL" id="MCFL01000046">
    <property type="protein sequence ID" value="ORZ32456.1"/>
    <property type="molecule type" value="Genomic_DNA"/>
</dbReference>
<dbReference type="PANTHER" id="PTHR46586">
    <property type="entry name" value="ANKYRIN REPEAT-CONTAINING PROTEIN"/>
    <property type="match status" value="1"/>
</dbReference>
<evidence type="ECO:0000313" key="2">
    <source>
        <dbReference type="EMBL" id="ORZ32456.1"/>
    </source>
</evidence>
<dbReference type="AlphaFoldDB" id="A0A1Y2HD04"/>
<organism evidence="2 3">
    <name type="scientific">Catenaria anguillulae PL171</name>
    <dbReference type="NCBI Taxonomy" id="765915"/>
    <lineage>
        <taxon>Eukaryota</taxon>
        <taxon>Fungi</taxon>
        <taxon>Fungi incertae sedis</taxon>
        <taxon>Blastocladiomycota</taxon>
        <taxon>Blastocladiomycetes</taxon>
        <taxon>Blastocladiales</taxon>
        <taxon>Catenariaceae</taxon>
        <taxon>Catenaria</taxon>
    </lineage>
</organism>
<dbReference type="PANTHER" id="PTHR46586:SF3">
    <property type="entry name" value="ANKYRIN REPEAT-CONTAINING PROTEIN"/>
    <property type="match status" value="1"/>
</dbReference>
<evidence type="ECO:0000313" key="3">
    <source>
        <dbReference type="Proteomes" id="UP000193411"/>
    </source>
</evidence>
<dbReference type="InterPro" id="IPR052050">
    <property type="entry name" value="SecEffector_AnkRepeat"/>
</dbReference>
<evidence type="ECO:0000256" key="1">
    <source>
        <dbReference type="SAM" id="MobiDB-lite"/>
    </source>
</evidence>
<protein>
    <recommendedName>
        <fullName evidence="4">Ankyrin repeat-containing domain protein</fullName>
    </recommendedName>
</protein>
<evidence type="ECO:0008006" key="4">
    <source>
        <dbReference type="Google" id="ProtNLM"/>
    </source>
</evidence>
<accession>A0A1Y2HD04</accession>
<keyword evidence="3" id="KW-1185">Reference proteome</keyword>